<dbReference type="SUPFAM" id="SSF55383">
    <property type="entry name" value="Copper amine oxidase, domain N"/>
    <property type="match status" value="1"/>
</dbReference>
<comment type="caution">
    <text evidence="2">The sequence shown here is derived from an EMBL/GenBank/DDBJ whole genome shotgun (WGS) entry which is preliminary data.</text>
</comment>
<evidence type="ECO:0000313" key="2">
    <source>
        <dbReference type="EMBL" id="MDH5162588.1"/>
    </source>
</evidence>
<dbReference type="Gene3D" id="3.30.457.10">
    <property type="entry name" value="Copper amine oxidase-like, N-terminal domain"/>
    <property type="match status" value="1"/>
</dbReference>
<evidence type="ECO:0000259" key="1">
    <source>
        <dbReference type="Pfam" id="PF07833"/>
    </source>
</evidence>
<evidence type="ECO:0000313" key="3">
    <source>
        <dbReference type="Proteomes" id="UP001159179"/>
    </source>
</evidence>
<protein>
    <submittedName>
        <fullName evidence="2">Copper amine oxidase N-terminal domain-containing protein</fullName>
    </submittedName>
</protein>
<dbReference type="Pfam" id="PF07833">
    <property type="entry name" value="Cu_amine_oxidN1"/>
    <property type="match status" value="1"/>
</dbReference>
<dbReference type="InterPro" id="IPR012854">
    <property type="entry name" value="Cu_amine_oxidase-like_N"/>
</dbReference>
<feature type="domain" description="Copper amine oxidase-like N-terminal" evidence="1">
    <location>
        <begin position="1"/>
        <end position="94"/>
    </location>
</feature>
<dbReference type="AlphaFoldDB" id="A0AAW6SWE8"/>
<dbReference type="Proteomes" id="UP001159179">
    <property type="component" value="Unassembled WGS sequence"/>
</dbReference>
<sequence length="97" mass="10699">MENGRTLIPLRGIFESLGANVQWDQKNHVVTAIKTNTKIVLKIGAKFPTVNGKVSPIDVPAKVRNGRTLVPLRFVGEALRATVDYNTSKRTIKITSK</sequence>
<gene>
    <name evidence="2" type="ORF">P5X88_16770</name>
</gene>
<dbReference type="InterPro" id="IPR036582">
    <property type="entry name" value="Mao_N_sf"/>
</dbReference>
<proteinExistence type="predicted"/>
<dbReference type="EMBL" id="JAROYP010000010">
    <property type="protein sequence ID" value="MDH5162588.1"/>
    <property type="molecule type" value="Genomic_DNA"/>
</dbReference>
<accession>A0AAW6SWE8</accession>
<name>A0AAW6SWE8_9BACI</name>
<reference evidence="2" key="1">
    <citation type="submission" date="2023-03" db="EMBL/GenBank/DDBJ databases">
        <title>Bacterial isolates from washroom surfaces on a university campus.</title>
        <authorList>
            <person name="Holman D.B."/>
            <person name="Gzyl K.E."/>
            <person name="Taheri A.E."/>
        </authorList>
    </citation>
    <scope>NUCLEOTIDE SEQUENCE</scope>
    <source>
        <strain evidence="2">RD03</strain>
    </source>
</reference>
<organism evidence="2 3">
    <name type="scientific">Heyndrickxia oleronia</name>
    <dbReference type="NCBI Taxonomy" id="38875"/>
    <lineage>
        <taxon>Bacteria</taxon>
        <taxon>Bacillati</taxon>
        <taxon>Bacillota</taxon>
        <taxon>Bacilli</taxon>
        <taxon>Bacillales</taxon>
        <taxon>Bacillaceae</taxon>
        <taxon>Heyndrickxia</taxon>
    </lineage>
</organism>